<accession>A0A6I4P095</accession>
<dbReference type="InterPro" id="IPR001647">
    <property type="entry name" value="HTH_TetR"/>
</dbReference>
<gene>
    <name evidence="6" type="ORF">GB864_10175</name>
</gene>
<sequence>MAYHHGNLRAELLDAAAETIAAGGVEGLSLRDLARRVGVSHAAPAHWFGDRAGLLTAVAADGFARLADDLEAAAAPGGGLLEAGIAYVRFATADRGRFDVMFRPGLLRGDDPDLRAAQERAAAELRSAAAGVPGDAGTAGLAAWSLVHGLATLWNSGAVQDDAPVEEVARRVASVLAPPGPAPAGGDR</sequence>
<dbReference type="AlphaFoldDB" id="A0A6I4P095"/>
<evidence type="ECO:0000256" key="2">
    <source>
        <dbReference type="ARBA" id="ARBA00023125"/>
    </source>
</evidence>
<dbReference type="InterPro" id="IPR009057">
    <property type="entry name" value="Homeodomain-like_sf"/>
</dbReference>
<dbReference type="InterPro" id="IPR050109">
    <property type="entry name" value="HTH-type_TetR-like_transc_reg"/>
</dbReference>
<dbReference type="SUPFAM" id="SSF48498">
    <property type="entry name" value="Tetracyclin repressor-like, C-terminal domain"/>
    <property type="match status" value="1"/>
</dbReference>
<evidence type="ECO:0000313" key="6">
    <source>
        <dbReference type="EMBL" id="MWB98912.1"/>
    </source>
</evidence>
<dbReference type="InterPro" id="IPR036271">
    <property type="entry name" value="Tet_transcr_reg_TetR-rel_C_sf"/>
</dbReference>
<dbReference type="GO" id="GO:0000976">
    <property type="term" value="F:transcription cis-regulatory region binding"/>
    <property type="evidence" value="ECO:0007669"/>
    <property type="project" value="TreeGrafter"/>
</dbReference>
<dbReference type="Proteomes" id="UP000438182">
    <property type="component" value="Unassembled WGS sequence"/>
</dbReference>
<dbReference type="EMBL" id="WSTA01000041">
    <property type="protein sequence ID" value="MWB98912.1"/>
    <property type="molecule type" value="Genomic_DNA"/>
</dbReference>
<dbReference type="Gene3D" id="1.10.357.10">
    <property type="entry name" value="Tetracycline Repressor, domain 2"/>
    <property type="match status" value="1"/>
</dbReference>
<dbReference type="Pfam" id="PF00440">
    <property type="entry name" value="TetR_N"/>
    <property type="match status" value="1"/>
</dbReference>
<comment type="caution">
    <text evidence="6">The sequence shown here is derived from an EMBL/GenBank/DDBJ whole genome shotgun (WGS) entry which is preliminary data.</text>
</comment>
<dbReference type="PANTHER" id="PTHR30055:SF220">
    <property type="entry name" value="TETR-FAMILY REGULATORY PROTEIN"/>
    <property type="match status" value="1"/>
</dbReference>
<evidence type="ECO:0000259" key="5">
    <source>
        <dbReference type="PROSITE" id="PS50977"/>
    </source>
</evidence>
<feature type="domain" description="HTH tetR-type" evidence="5">
    <location>
        <begin position="6"/>
        <end position="66"/>
    </location>
</feature>
<name>A0A6I4P095_9MICO</name>
<evidence type="ECO:0000256" key="3">
    <source>
        <dbReference type="ARBA" id="ARBA00023163"/>
    </source>
</evidence>
<organism evidence="6 7">
    <name type="scientific">Agromyces seonyuensis</name>
    <dbReference type="NCBI Taxonomy" id="2662446"/>
    <lineage>
        <taxon>Bacteria</taxon>
        <taxon>Bacillati</taxon>
        <taxon>Actinomycetota</taxon>
        <taxon>Actinomycetes</taxon>
        <taxon>Micrococcales</taxon>
        <taxon>Microbacteriaceae</taxon>
        <taxon>Agromyces</taxon>
    </lineage>
</organism>
<keyword evidence="3" id="KW-0804">Transcription</keyword>
<evidence type="ECO:0000256" key="1">
    <source>
        <dbReference type="ARBA" id="ARBA00023015"/>
    </source>
</evidence>
<keyword evidence="2 4" id="KW-0238">DNA-binding</keyword>
<keyword evidence="1" id="KW-0805">Transcription regulation</keyword>
<evidence type="ECO:0000256" key="4">
    <source>
        <dbReference type="PROSITE-ProRule" id="PRU00335"/>
    </source>
</evidence>
<feature type="DNA-binding region" description="H-T-H motif" evidence="4">
    <location>
        <begin position="29"/>
        <end position="48"/>
    </location>
</feature>
<proteinExistence type="predicted"/>
<dbReference type="GO" id="GO:0003700">
    <property type="term" value="F:DNA-binding transcription factor activity"/>
    <property type="evidence" value="ECO:0007669"/>
    <property type="project" value="TreeGrafter"/>
</dbReference>
<dbReference type="InterPro" id="IPR025996">
    <property type="entry name" value="MT1864/Rv1816-like_C"/>
</dbReference>
<dbReference type="SUPFAM" id="SSF46689">
    <property type="entry name" value="Homeodomain-like"/>
    <property type="match status" value="1"/>
</dbReference>
<dbReference type="PROSITE" id="PS50977">
    <property type="entry name" value="HTH_TETR_2"/>
    <property type="match status" value="1"/>
</dbReference>
<dbReference type="PANTHER" id="PTHR30055">
    <property type="entry name" value="HTH-TYPE TRANSCRIPTIONAL REGULATOR RUTR"/>
    <property type="match status" value="1"/>
</dbReference>
<keyword evidence="7" id="KW-1185">Reference proteome</keyword>
<reference evidence="6 7" key="1">
    <citation type="submission" date="2019-12" db="EMBL/GenBank/DDBJ databases">
        <authorList>
            <person name="Kim Y.S."/>
        </authorList>
    </citation>
    <scope>NUCLEOTIDE SEQUENCE [LARGE SCALE GENOMIC DNA]</scope>
    <source>
        <strain evidence="6 7">MMS17-SY077</strain>
    </source>
</reference>
<evidence type="ECO:0000313" key="7">
    <source>
        <dbReference type="Proteomes" id="UP000438182"/>
    </source>
</evidence>
<protein>
    <submittedName>
        <fullName evidence="6">TetR family transcriptional regulator</fullName>
    </submittedName>
</protein>
<dbReference type="RefSeq" id="WP_160424669.1">
    <property type="nucleotide sequence ID" value="NZ_WSTA01000041.1"/>
</dbReference>
<dbReference type="Pfam" id="PF13305">
    <property type="entry name" value="TetR_C_33"/>
    <property type="match status" value="1"/>
</dbReference>